<dbReference type="GO" id="GO:0007165">
    <property type="term" value="P:signal transduction"/>
    <property type="evidence" value="ECO:0007669"/>
    <property type="project" value="InterPro"/>
</dbReference>
<name>A0A7J5YMP7_DISMA</name>
<dbReference type="PANTHER" id="PTHR23179">
    <property type="entry name" value="T-CELL ACTIVATION RHO GTPASE ACTIVATING PROTEIN-RELATED"/>
    <property type="match status" value="1"/>
</dbReference>
<dbReference type="InterPro" id="IPR000198">
    <property type="entry name" value="RhoGAP_dom"/>
</dbReference>
<dbReference type="InterPro" id="IPR047886">
    <property type="entry name" value="ARHGAP20-like_RhoGAP"/>
</dbReference>
<protein>
    <recommendedName>
        <fullName evidence="4">Rho-GAP domain-containing protein</fullName>
    </recommendedName>
</protein>
<reference evidence="5 6" key="1">
    <citation type="submission" date="2020-03" db="EMBL/GenBank/DDBJ databases">
        <title>Dissostichus mawsoni Genome sequencing and assembly.</title>
        <authorList>
            <person name="Park H."/>
        </authorList>
    </citation>
    <scope>NUCLEOTIDE SEQUENCE [LARGE SCALE GENOMIC DNA]</scope>
    <source>
        <strain evidence="5">DM0001</strain>
        <tissue evidence="5">Muscle</tissue>
    </source>
</reference>
<dbReference type="EMBL" id="JAAKFY010000011">
    <property type="protein sequence ID" value="KAF3850029.1"/>
    <property type="molecule type" value="Genomic_DNA"/>
</dbReference>
<dbReference type="GO" id="GO:0035023">
    <property type="term" value="P:regulation of Rho protein signal transduction"/>
    <property type="evidence" value="ECO:0007669"/>
    <property type="project" value="InterPro"/>
</dbReference>
<organism evidence="5 6">
    <name type="scientific">Dissostichus mawsoni</name>
    <name type="common">Antarctic cod</name>
    <dbReference type="NCBI Taxonomy" id="36200"/>
    <lineage>
        <taxon>Eukaryota</taxon>
        <taxon>Metazoa</taxon>
        <taxon>Chordata</taxon>
        <taxon>Craniata</taxon>
        <taxon>Vertebrata</taxon>
        <taxon>Euteleostomi</taxon>
        <taxon>Actinopterygii</taxon>
        <taxon>Neopterygii</taxon>
        <taxon>Teleostei</taxon>
        <taxon>Neoteleostei</taxon>
        <taxon>Acanthomorphata</taxon>
        <taxon>Eupercaria</taxon>
        <taxon>Perciformes</taxon>
        <taxon>Notothenioidei</taxon>
        <taxon>Nototheniidae</taxon>
        <taxon>Dissostichus</taxon>
    </lineage>
</organism>
<proteinExistence type="predicted"/>
<keyword evidence="2" id="KW-0597">Phosphoprotein</keyword>
<dbReference type="SUPFAM" id="SSF48350">
    <property type="entry name" value="GTPase activation domain, GAP"/>
    <property type="match status" value="1"/>
</dbReference>
<dbReference type="AlphaFoldDB" id="A0A7J5YMP7"/>
<dbReference type="Proteomes" id="UP000518266">
    <property type="component" value="Unassembled WGS sequence"/>
</dbReference>
<feature type="region of interest" description="Disordered" evidence="3">
    <location>
        <begin position="706"/>
        <end position="734"/>
    </location>
</feature>
<dbReference type="GO" id="GO:0005096">
    <property type="term" value="F:GTPase activator activity"/>
    <property type="evidence" value="ECO:0007669"/>
    <property type="project" value="UniProtKB-KW"/>
</dbReference>
<feature type="compositionally biased region" description="Polar residues" evidence="3">
    <location>
        <begin position="706"/>
        <end position="727"/>
    </location>
</feature>
<gene>
    <name evidence="5" type="ORF">F7725_019748</name>
</gene>
<keyword evidence="1" id="KW-0343">GTPase activation</keyword>
<dbReference type="SMART" id="SM00324">
    <property type="entry name" value="RhoGAP"/>
    <property type="match status" value="1"/>
</dbReference>
<keyword evidence="6" id="KW-1185">Reference proteome</keyword>
<evidence type="ECO:0000256" key="3">
    <source>
        <dbReference type="SAM" id="MobiDB-lite"/>
    </source>
</evidence>
<dbReference type="OrthoDB" id="27389at2759"/>
<evidence type="ECO:0000256" key="1">
    <source>
        <dbReference type="ARBA" id="ARBA00022468"/>
    </source>
</evidence>
<feature type="region of interest" description="Disordered" evidence="3">
    <location>
        <begin position="540"/>
        <end position="630"/>
    </location>
</feature>
<dbReference type="PANTHER" id="PTHR23179:SF26">
    <property type="entry name" value="T-CELL ACTIVATION RHO GTPASE-ACTIVATING PROTEIN"/>
    <property type="match status" value="1"/>
</dbReference>
<dbReference type="Gene3D" id="1.10.555.10">
    <property type="entry name" value="Rho GTPase activation protein"/>
    <property type="match status" value="1"/>
</dbReference>
<evidence type="ECO:0000259" key="4">
    <source>
        <dbReference type="PROSITE" id="PS50238"/>
    </source>
</evidence>
<dbReference type="PROSITE" id="PS50238">
    <property type="entry name" value="RHOGAP"/>
    <property type="match status" value="1"/>
</dbReference>
<dbReference type="CDD" id="cd04402">
    <property type="entry name" value="RhoGAP_ARHGAP20"/>
    <property type="match status" value="1"/>
</dbReference>
<feature type="domain" description="Rho-GAP" evidence="4">
    <location>
        <begin position="177"/>
        <end position="363"/>
    </location>
</feature>
<dbReference type="InterPro" id="IPR008936">
    <property type="entry name" value="Rho_GTPase_activation_prot"/>
</dbReference>
<dbReference type="Pfam" id="PF00620">
    <property type="entry name" value="RhoGAP"/>
    <property type="match status" value="1"/>
</dbReference>
<accession>A0A7J5YMP7</accession>
<evidence type="ECO:0000256" key="2">
    <source>
        <dbReference type="ARBA" id="ARBA00022553"/>
    </source>
</evidence>
<evidence type="ECO:0000313" key="5">
    <source>
        <dbReference type="EMBL" id="KAF3850029.1"/>
    </source>
</evidence>
<feature type="compositionally biased region" description="Basic and acidic residues" evidence="3">
    <location>
        <begin position="555"/>
        <end position="575"/>
    </location>
</feature>
<evidence type="ECO:0000313" key="6">
    <source>
        <dbReference type="Proteomes" id="UP000518266"/>
    </source>
</evidence>
<sequence length="755" mass="84220">MFPPVDAEPQQTLQGGSGRSLLGAAVTLLPVPMTVLQFPELLKDAVGAHVVSVVPLQQVCLILSVDYSPEVKERWLDTLHRKIKDAKAGCASSPPDVLMKVLSGSITTKTLTGGGMEQFIDFPLTAMQRSPQCQNSWLTMRDKTPIENKWKLLRLGSSFINKAKRSETERKNQLFGRPLCKICPDECSLPKPVTELLVWLRKRGPSTEGVFRKTCNNKKMVDIKEQLNSGMEVDMESHPVVLLVGLLKSFLKELPGSLLVSELYDKWMAALDIEDSQQKALETKKVVDEIPGPNKLLLQYLLCVLHHILENADSNKMDAHNLAVCIGPTLLQLDGTPLEEQKEKTEKVTKLTKYLIEHCEIVGENIPNLLDTDEVTHFEIRFLTMSSCSCSADSLCSQHHDSAYDSTDLDGDAEGGSSSSREGCPIFTTSSWPAENEFNSKPPFSRRCSEPIILLSADLQSCCSHSRSHDDCSLERTYFEEQPLRKQISDDSFLLREQGGAKQVLSFPKLSSRSNMDHLPYMAANCSCSSLESAASNQSEGSVFTISPVGSPPCTRRENKTIEQDIPRPIPDEKKRSHSMRVASKVLMRPRSFSRSSLKKDSQKENSFPCETLQEDSQSEADPLAEPKPRPLSAFEVFKQVDSKIPCRPPSYIQAVQNAGPPPRYGSMTVHDAIEQGRRSRPSSVNYDFPGTSSVCQYRDSFPQEAQDNANVQQRQPFRQRAMSESVSAGRREAVSRRCSQPVFEEFCYAKESYV</sequence>
<comment type="caution">
    <text evidence="5">The sequence shown here is derived from an EMBL/GenBank/DDBJ whole genome shotgun (WGS) entry which is preliminary data.</text>
</comment>